<evidence type="ECO:0000256" key="3">
    <source>
        <dbReference type="ARBA" id="ARBA00008109"/>
    </source>
</evidence>
<evidence type="ECO:0000256" key="13">
    <source>
        <dbReference type="PIRSR" id="PIRSR606539-2"/>
    </source>
</evidence>
<dbReference type="Gene3D" id="3.40.1110.10">
    <property type="entry name" value="Calcium-transporting ATPase, cytoplasmic domain N"/>
    <property type="match status" value="2"/>
</dbReference>
<feature type="domain" description="P-type ATPase A" evidence="16">
    <location>
        <begin position="79"/>
        <end position="140"/>
    </location>
</feature>
<evidence type="ECO:0000256" key="14">
    <source>
        <dbReference type="PIRSR" id="PIRSR606539-3"/>
    </source>
</evidence>
<evidence type="ECO:0000256" key="2">
    <source>
        <dbReference type="ARBA" id="ARBA00004308"/>
    </source>
</evidence>
<dbReference type="InterPro" id="IPR001757">
    <property type="entry name" value="P_typ_ATPase"/>
</dbReference>
<dbReference type="InterPro" id="IPR059000">
    <property type="entry name" value="ATPase_P-type_domA"/>
</dbReference>
<dbReference type="Pfam" id="PF16212">
    <property type="entry name" value="PhoLip_ATPase_C"/>
    <property type="match status" value="1"/>
</dbReference>
<keyword evidence="7 13" id="KW-0067">ATP-binding</keyword>
<keyword evidence="9 15" id="KW-1278">Translocase</keyword>
<feature type="domain" description="P-type ATPase C-terminal" evidence="18">
    <location>
        <begin position="652"/>
        <end position="900"/>
    </location>
</feature>
<dbReference type="GO" id="GO:0045332">
    <property type="term" value="P:phospholipid translocation"/>
    <property type="evidence" value="ECO:0007669"/>
    <property type="project" value="TreeGrafter"/>
</dbReference>
<gene>
    <name evidence="19" type="ORF">QYM36_015736</name>
</gene>
<dbReference type="Pfam" id="PF16209">
    <property type="entry name" value="PhoLip_ATPase_N"/>
    <property type="match status" value="1"/>
</dbReference>
<comment type="similarity">
    <text evidence="3 15">Belongs to the cation transport ATPase (P-type) (TC 3.A.3) family. Type IV subfamily.</text>
</comment>
<comment type="subcellular location">
    <subcellularLocation>
        <location evidence="2">Endomembrane system</location>
    </subcellularLocation>
    <subcellularLocation>
        <location evidence="1 15">Membrane</location>
        <topology evidence="1 15">Multi-pass membrane protein</topology>
    </subcellularLocation>
</comment>
<dbReference type="EC" id="7.6.2.1" evidence="15"/>
<dbReference type="SFLD" id="SFLDG00002">
    <property type="entry name" value="C1.7:_P-type_atpase_like"/>
    <property type="match status" value="1"/>
</dbReference>
<name>A0AA88KSY5_ARTSF</name>
<dbReference type="GO" id="GO:0000287">
    <property type="term" value="F:magnesium ion binding"/>
    <property type="evidence" value="ECO:0007669"/>
    <property type="project" value="UniProtKB-UniRule"/>
</dbReference>
<evidence type="ECO:0000256" key="5">
    <source>
        <dbReference type="ARBA" id="ARBA00022723"/>
    </source>
</evidence>
<evidence type="ECO:0000256" key="10">
    <source>
        <dbReference type="ARBA" id="ARBA00022989"/>
    </source>
</evidence>
<evidence type="ECO:0000256" key="7">
    <source>
        <dbReference type="ARBA" id="ARBA00022840"/>
    </source>
</evidence>
<evidence type="ECO:0000256" key="1">
    <source>
        <dbReference type="ARBA" id="ARBA00004141"/>
    </source>
</evidence>
<evidence type="ECO:0000256" key="11">
    <source>
        <dbReference type="ARBA" id="ARBA00023136"/>
    </source>
</evidence>
<comment type="cofactor">
    <cofactor evidence="14">
        <name>Mg(2+)</name>
        <dbReference type="ChEBI" id="CHEBI:18420"/>
    </cofactor>
</comment>
<dbReference type="InterPro" id="IPR036412">
    <property type="entry name" value="HAD-like_sf"/>
</dbReference>
<protein>
    <recommendedName>
        <fullName evidence="15">Phospholipid-transporting ATPase</fullName>
        <ecNumber evidence="15">7.6.2.1</ecNumber>
    </recommendedName>
</protein>
<sequence length="1170" mass="132684">MFVQVNYSLWNFLFLNLFQQLRRVANFYFACVVIITVTIDSPVSPITTILPLVFVLGVTAVKQGWEDFLRHRGDNAVNFRKVKVVKDGEIKVVNCKDIKVGDIVRVENGEEFPCDMAIVSSSDLEGRCLVTTANLDGETNIKICCEYTKVILFLGMVWYIQPELEITASLVYQDMASFLVIYNYVIPISLYVTIELQKLVGTFFFEWDNQLYCSETGELPVCNTSDLNEELGQVEYLFSDKTGTLTENLMLFKEFFVEGKNYLEEEGVIYYNNETIEDLPPTVHDFVLAMALCHTVRAVQPCSAQKQSSLDVESGMQNEGYEMTSNDIEYEASSPDEKAFVEASRRMGTIFLGEKDEDYRVSVCGQTVNFKKLNILDFDSDRKCMTAVFLCPDGKIRVITKGAETAMLLKTADPTDSISSQVDLYAKKGLRTLIYGTKYLSSEEYKSLNNELKVASESLENREEKLRIIYGKFESNLTLMGVTAVEDKLQDGVGETLEALREAGIKVWILTGDKVETAENISQSCGHIKSFMQKIKLIGLTDKDECYQRLVQVRKMMLECPGFTWALIIDGATVATILQHHQVFFRDIAETIPSVVCCRMSPIQKSEIVKMAKSFRGKPVTAAIGDGANDVSMIQEAHVGLGVMGKEGRQAVRCSDFAFPRFRHLKRVLLVHGHWYYWRIAILVNYFFYKNVAFILPCSYYQFFSAYSTEALYTSWYLSLYNTMFTALPIFIFALFEQNHSSKRLMKEHSLYKNITKNKKLTWKSFAEWNIVGLWHSVVLFFGAYALFGDGASLQPDGMNWGDNAFGTLVFHTVVFIVLLKLLLESRYINALLALSIFLSILFFIGVAFGISSIYIEEETPKDMYWVYYVVIGNLNSWAFLFLALIACLIPDFLLVIWRNQKATLKRNVKDFSSQEIAKNESLVTLKEFCVGGIIYAEKDGIIYHENKTVRDLPQSVYEFLVAISLCHNVKAIDSIMDQNNRNGSTNDGFTNVGYDMTIGDTEYHASSLDEKILVEACKRMGIVFLGQQEDTLRISLKGETVYYKKLHMMSHGSDRNCMSCIFVCPDDTITVITRGTEPSLLDKCVNSNSSAASLTYSYSTNGLRPVIYGTKDLSQEEYETIFKEVKAVSENLEDDEKLRKLYEKLESNLRLIGIAALQDYFNADDIVAG</sequence>
<dbReference type="InterPro" id="IPR032630">
    <property type="entry name" value="P_typ_ATPase_c"/>
</dbReference>
<dbReference type="AlphaFoldDB" id="A0AA88KSY5"/>
<feature type="binding site" evidence="14">
    <location>
        <position position="1113"/>
    </location>
    <ligand>
        <name>Mg(2+)</name>
        <dbReference type="ChEBI" id="CHEBI:18420"/>
    </ligand>
</feature>
<dbReference type="SUPFAM" id="SSF56784">
    <property type="entry name" value="HAD-like"/>
    <property type="match status" value="1"/>
</dbReference>
<feature type="transmembrane region" description="Helical" evidence="15">
    <location>
        <begin position="805"/>
        <end position="824"/>
    </location>
</feature>
<dbReference type="Gene3D" id="3.40.50.1000">
    <property type="entry name" value="HAD superfamily/HAD-like"/>
    <property type="match status" value="1"/>
</dbReference>
<keyword evidence="6 13" id="KW-0547">Nucleotide-binding</keyword>
<feature type="transmembrane region" description="Helical" evidence="15">
    <location>
        <begin position="716"/>
        <end position="736"/>
    </location>
</feature>
<dbReference type="Gene3D" id="2.70.150.10">
    <property type="entry name" value="Calcium-transporting ATPase, cytoplasmic transduction domain A"/>
    <property type="match status" value="1"/>
</dbReference>
<dbReference type="InterPro" id="IPR023214">
    <property type="entry name" value="HAD_sf"/>
</dbReference>
<evidence type="ECO:0000256" key="12">
    <source>
        <dbReference type="ARBA" id="ARBA00034036"/>
    </source>
</evidence>
<evidence type="ECO:0000259" key="17">
    <source>
        <dbReference type="Pfam" id="PF16209"/>
    </source>
</evidence>
<keyword evidence="10 15" id="KW-1133">Transmembrane helix</keyword>
<dbReference type="GO" id="GO:0005886">
    <property type="term" value="C:plasma membrane"/>
    <property type="evidence" value="ECO:0007669"/>
    <property type="project" value="TreeGrafter"/>
</dbReference>
<evidence type="ECO:0000259" key="18">
    <source>
        <dbReference type="Pfam" id="PF16212"/>
    </source>
</evidence>
<dbReference type="EMBL" id="JAVRJZ010000020">
    <property type="protein sequence ID" value="KAK2705448.1"/>
    <property type="molecule type" value="Genomic_DNA"/>
</dbReference>
<keyword evidence="8 14" id="KW-0460">Magnesium</keyword>
<evidence type="ECO:0000256" key="4">
    <source>
        <dbReference type="ARBA" id="ARBA00022692"/>
    </source>
</evidence>
<keyword evidence="11 15" id="KW-0472">Membrane</keyword>
<dbReference type="InterPro" id="IPR006539">
    <property type="entry name" value="P-type_ATPase_IV"/>
</dbReference>
<dbReference type="FunFam" id="3.40.50.1000:FF:000014">
    <property type="entry name" value="Phospholipid-transporting ATPase"/>
    <property type="match status" value="1"/>
</dbReference>
<evidence type="ECO:0000256" key="15">
    <source>
        <dbReference type="RuleBase" id="RU362033"/>
    </source>
</evidence>
<dbReference type="SFLD" id="SFLDS00003">
    <property type="entry name" value="Haloacid_Dehalogenase"/>
    <property type="match status" value="1"/>
</dbReference>
<accession>A0AA88KSY5</accession>
<dbReference type="PROSITE" id="PS00154">
    <property type="entry name" value="ATPASE_E1_E2"/>
    <property type="match status" value="1"/>
</dbReference>
<dbReference type="Proteomes" id="UP001187531">
    <property type="component" value="Unassembled WGS sequence"/>
</dbReference>
<dbReference type="NCBIfam" id="TIGR01494">
    <property type="entry name" value="ATPase_P-type"/>
    <property type="match status" value="1"/>
</dbReference>
<dbReference type="SUPFAM" id="SSF81665">
    <property type="entry name" value="Calcium ATPase, transmembrane domain M"/>
    <property type="match status" value="1"/>
</dbReference>
<dbReference type="InterPro" id="IPR023298">
    <property type="entry name" value="ATPase_P-typ_TM_dom_sf"/>
</dbReference>
<dbReference type="SUPFAM" id="SSF81660">
    <property type="entry name" value="Metal cation-transporting ATPase, ATP-binding domain N"/>
    <property type="match status" value="2"/>
</dbReference>
<dbReference type="InterPro" id="IPR023299">
    <property type="entry name" value="ATPase_P-typ_cyto_dom_N"/>
</dbReference>
<evidence type="ECO:0000313" key="20">
    <source>
        <dbReference type="Proteomes" id="UP001187531"/>
    </source>
</evidence>
<dbReference type="NCBIfam" id="TIGR01652">
    <property type="entry name" value="ATPase-Plipid"/>
    <property type="match status" value="1"/>
</dbReference>
<feature type="transmembrane region" description="Helical" evidence="15">
    <location>
        <begin position="831"/>
        <end position="856"/>
    </location>
</feature>
<feature type="transmembrane region" description="Helical" evidence="15">
    <location>
        <begin position="876"/>
        <end position="898"/>
    </location>
</feature>
<comment type="catalytic activity">
    <reaction evidence="12 15">
        <text>ATP + H2O + phospholipidSide 1 = ADP + phosphate + phospholipidSide 2.</text>
        <dbReference type="EC" id="7.6.2.1"/>
    </reaction>
</comment>
<keyword evidence="20" id="KW-1185">Reference proteome</keyword>
<comment type="caution">
    <text evidence="19">The sequence shown here is derived from an EMBL/GenBank/DDBJ whole genome shotgun (WGS) entry which is preliminary data.</text>
</comment>
<evidence type="ECO:0000256" key="9">
    <source>
        <dbReference type="ARBA" id="ARBA00022967"/>
    </source>
</evidence>
<dbReference type="PRINTS" id="PR00119">
    <property type="entry name" value="CATATPASE"/>
</dbReference>
<feature type="transmembrane region" description="Helical" evidence="15">
    <location>
        <begin position="676"/>
        <end position="696"/>
    </location>
</feature>
<reference evidence="19" key="1">
    <citation type="submission" date="2023-07" db="EMBL/GenBank/DDBJ databases">
        <title>Chromosome-level genome assembly of Artemia franciscana.</title>
        <authorList>
            <person name="Jo E."/>
        </authorList>
    </citation>
    <scope>NUCLEOTIDE SEQUENCE</scope>
    <source>
        <tissue evidence="19">Whole body</tissue>
    </source>
</reference>
<dbReference type="PANTHER" id="PTHR24092:SF175">
    <property type="entry name" value="PHOSPHOLIPID-TRANSPORTING ATPASE"/>
    <property type="match status" value="1"/>
</dbReference>
<evidence type="ECO:0000259" key="16">
    <source>
        <dbReference type="Pfam" id="PF00122"/>
    </source>
</evidence>
<dbReference type="SFLD" id="SFLDF00027">
    <property type="entry name" value="p-type_atpase"/>
    <property type="match status" value="1"/>
</dbReference>
<dbReference type="GO" id="GO:0005524">
    <property type="term" value="F:ATP binding"/>
    <property type="evidence" value="ECO:0007669"/>
    <property type="project" value="UniProtKB-UniRule"/>
</dbReference>
<keyword evidence="5 14" id="KW-0479">Metal-binding</keyword>
<feature type="transmembrane region" description="Helical" evidence="15">
    <location>
        <begin position="766"/>
        <end position="785"/>
    </location>
</feature>
<dbReference type="InterPro" id="IPR044492">
    <property type="entry name" value="P_typ_ATPase_HD_dom"/>
</dbReference>
<dbReference type="PANTHER" id="PTHR24092">
    <property type="entry name" value="PROBABLE PHOSPHOLIPID-TRANSPORTING ATPASE"/>
    <property type="match status" value="1"/>
</dbReference>
<organism evidence="19 20">
    <name type="scientific">Artemia franciscana</name>
    <name type="common">Brine shrimp</name>
    <name type="synonym">Artemia sanfranciscana</name>
    <dbReference type="NCBI Taxonomy" id="6661"/>
    <lineage>
        <taxon>Eukaryota</taxon>
        <taxon>Metazoa</taxon>
        <taxon>Ecdysozoa</taxon>
        <taxon>Arthropoda</taxon>
        <taxon>Crustacea</taxon>
        <taxon>Branchiopoda</taxon>
        <taxon>Anostraca</taxon>
        <taxon>Artemiidae</taxon>
        <taxon>Artemia</taxon>
    </lineage>
</organism>
<proteinExistence type="inferred from homology"/>
<dbReference type="InterPro" id="IPR018303">
    <property type="entry name" value="ATPase_P-typ_P_site"/>
</dbReference>
<evidence type="ECO:0000313" key="19">
    <source>
        <dbReference type="EMBL" id="KAK2705448.1"/>
    </source>
</evidence>
<feature type="binding site" evidence="13">
    <location>
        <position position="989"/>
    </location>
    <ligand>
        <name>ATP</name>
        <dbReference type="ChEBI" id="CHEBI:30616"/>
    </ligand>
</feature>
<feature type="domain" description="P-type ATPase N-terminal" evidence="17">
    <location>
        <begin position="7"/>
        <end position="49"/>
    </location>
</feature>
<evidence type="ECO:0000256" key="6">
    <source>
        <dbReference type="ARBA" id="ARBA00022741"/>
    </source>
</evidence>
<dbReference type="GO" id="GO:0016887">
    <property type="term" value="F:ATP hydrolysis activity"/>
    <property type="evidence" value="ECO:0007669"/>
    <property type="project" value="InterPro"/>
</dbReference>
<dbReference type="Pfam" id="PF00122">
    <property type="entry name" value="E1-E2_ATPase"/>
    <property type="match status" value="1"/>
</dbReference>
<dbReference type="GO" id="GO:0005783">
    <property type="term" value="C:endoplasmic reticulum"/>
    <property type="evidence" value="ECO:0007669"/>
    <property type="project" value="TreeGrafter"/>
</dbReference>
<dbReference type="InterPro" id="IPR032631">
    <property type="entry name" value="P-type_ATPase_N"/>
</dbReference>
<keyword evidence="4 15" id="KW-0812">Transmembrane</keyword>
<dbReference type="Pfam" id="PF13246">
    <property type="entry name" value="Cation_ATPase"/>
    <property type="match status" value="1"/>
</dbReference>
<evidence type="ECO:0000256" key="8">
    <source>
        <dbReference type="ARBA" id="ARBA00022842"/>
    </source>
</evidence>
<feature type="non-terminal residue" evidence="19">
    <location>
        <position position="1"/>
    </location>
</feature>
<dbReference type="GO" id="GO:0140326">
    <property type="term" value="F:ATPase-coupled intramembrane lipid transporter activity"/>
    <property type="evidence" value="ECO:0007669"/>
    <property type="project" value="UniProtKB-EC"/>
</dbReference>
<feature type="transmembrane region" description="Helical" evidence="15">
    <location>
        <begin position="21"/>
        <end position="39"/>
    </location>
</feature>